<organism evidence="1 2">
    <name type="scientific">Psychrobacillus faecigallinarum</name>
    <dbReference type="NCBI Taxonomy" id="2762235"/>
    <lineage>
        <taxon>Bacteria</taxon>
        <taxon>Bacillati</taxon>
        <taxon>Bacillota</taxon>
        <taxon>Bacilli</taxon>
        <taxon>Bacillales</taxon>
        <taxon>Bacillaceae</taxon>
        <taxon>Psychrobacillus</taxon>
    </lineage>
</organism>
<dbReference type="Proteomes" id="UP000640786">
    <property type="component" value="Unassembled WGS sequence"/>
</dbReference>
<dbReference type="EMBL" id="JACSQO010000001">
    <property type="protein sequence ID" value="MBD7943043.1"/>
    <property type="molecule type" value="Genomic_DNA"/>
</dbReference>
<sequence>MNFPQLQIRTTDAKLGLNIVNAKQTIKQPKATQHIEQPAAILDLETTRGIMKIDSSQARRDIGLIGPLESASNFAAEGRKKAMQGIARRVREGNQMMDIAHNQNAVPSIAKQNTFPHKKALGIDFIPSVGSVKLDYEPAKLDINVQTQKPIINAQINKPVYGYTPGKVSGVMMQNPTIEIDFIV</sequence>
<comment type="caution">
    <text evidence="1">The sequence shown here is derived from an EMBL/GenBank/DDBJ whole genome shotgun (WGS) entry which is preliminary data.</text>
</comment>
<keyword evidence="2" id="KW-1185">Reference proteome</keyword>
<reference evidence="1 2" key="1">
    <citation type="submission" date="2020-08" db="EMBL/GenBank/DDBJ databases">
        <title>A Genomic Blueprint of the Chicken Gut Microbiome.</title>
        <authorList>
            <person name="Gilroy R."/>
            <person name="Ravi A."/>
            <person name="Getino M."/>
            <person name="Pursley I."/>
            <person name="Horton D.L."/>
            <person name="Alikhan N.-F."/>
            <person name="Baker D."/>
            <person name="Gharbi K."/>
            <person name="Hall N."/>
            <person name="Watson M."/>
            <person name="Adriaenssens E.M."/>
            <person name="Foster-Nyarko E."/>
            <person name="Jarju S."/>
            <person name="Secka A."/>
            <person name="Antonio M."/>
            <person name="Oren A."/>
            <person name="Chaudhuri R."/>
            <person name="La Ragione R.M."/>
            <person name="Hildebrand F."/>
            <person name="Pallen M.J."/>
        </authorList>
    </citation>
    <scope>NUCLEOTIDE SEQUENCE [LARGE SCALE GENOMIC DNA]</scope>
    <source>
        <strain evidence="1 2">Sa2BUA9</strain>
    </source>
</reference>
<evidence type="ECO:0000313" key="1">
    <source>
        <dbReference type="EMBL" id="MBD7943043.1"/>
    </source>
</evidence>
<evidence type="ECO:0008006" key="3">
    <source>
        <dbReference type="Google" id="ProtNLM"/>
    </source>
</evidence>
<evidence type="ECO:0000313" key="2">
    <source>
        <dbReference type="Proteomes" id="UP000640786"/>
    </source>
</evidence>
<dbReference type="RefSeq" id="WP_191696507.1">
    <property type="nucleotide sequence ID" value="NZ_JACSQO010000001.1"/>
</dbReference>
<dbReference type="InterPro" id="IPR045527">
    <property type="entry name" value="DUF6470"/>
</dbReference>
<accession>A0ABR8R5J8</accession>
<gene>
    <name evidence="1" type="ORF">H9650_02850</name>
</gene>
<name>A0ABR8R5J8_9BACI</name>
<dbReference type="Pfam" id="PF20074">
    <property type="entry name" value="DUF6470"/>
    <property type="match status" value="1"/>
</dbReference>
<proteinExistence type="predicted"/>
<protein>
    <recommendedName>
        <fullName evidence="3">YviE</fullName>
    </recommendedName>
</protein>